<proteinExistence type="predicted"/>
<dbReference type="InterPro" id="IPR006597">
    <property type="entry name" value="Sel1-like"/>
</dbReference>
<dbReference type="SMART" id="SM00671">
    <property type="entry name" value="SEL1"/>
    <property type="match status" value="2"/>
</dbReference>
<dbReference type="OrthoDB" id="2235346at2759"/>
<reference evidence="1 2" key="1">
    <citation type="submission" date="2018-08" db="EMBL/GenBank/DDBJ databases">
        <title>Genome and evolution of the arbuscular mycorrhizal fungus Diversispora epigaea (formerly Glomus versiforme) and its bacterial endosymbionts.</title>
        <authorList>
            <person name="Sun X."/>
            <person name="Fei Z."/>
            <person name="Harrison M."/>
        </authorList>
    </citation>
    <scope>NUCLEOTIDE SEQUENCE [LARGE SCALE GENOMIC DNA]</scope>
    <source>
        <strain evidence="1 2">IT104</strain>
    </source>
</reference>
<evidence type="ECO:0008006" key="3">
    <source>
        <dbReference type="Google" id="ProtNLM"/>
    </source>
</evidence>
<keyword evidence="2" id="KW-1185">Reference proteome</keyword>
<dbReference type="Proteomes" id="UP000266861">
    <property type="component" value="Unassembled WGS sequence"/>
</dbReference>
<comment type="caution">
    <text evidence="1">The sequence shown here is derived from an EMBL/GenBank/DDBJ whole genome shotgun (WGS) entry which is preliminary data.</text>
</comment>
<protein>
    <recommendedName>
        <fullName evidence="3">HCP-like protein</fullName>
    </recommendedName>
</protein>
<dbReference type="EMBL" id="PQFF01000011">
    <property type="protein sequence ID" value="RHZ89552.1"/>
    <property type="molecule type" value="Genomic_DNA"/>
</dbReference>
<dbReference type="AlphaFoldDB" id="A0A397JQB7"/>
<sequence>MAFKFFNLAANEIIDTSTSNFSPLKKLHNINKEISTISLADMYFDGLGVEKDTKKAFRIYSKVADEGSFNALNAVAYCYDNGFGVEKNEEKAFELYLKSAGKGFLNAQLNVNMCYQDGTGITKDEAKGF</sequence>
<dbReference type="InterPro" id="IPR052945">
    <property type="entry name" value="Mitotic_Regulator"/>
</dbReference>
<evidence type="ECO:0000313" key="2">
    <source>
        <dbReference type="Proteomes" id="UP000266861"/>
    </source>
</evidence>
<accession>A0A397JQB7</accession>
<dbReference type="Pfam" id="PF08238">
    <property type="entry name" value="Sel1"/>
    <property type="match status" value="3"/>
</dbReference>
<dbReference type="STRING" id="1348612.A0A397JQB7"/>
<dbReference type="PANTHER" id="PTHR43628">
    <property type="entry name" value="ACTIVATOR OF C KINASE PROTEIN 1-RELATED"/>
    <property type="match status" value="1"/>
</dbReference>
<organism evidence="1 2">
    <name type="scientific">Diversispora epigaea</name>
    <dbReference type="NCBI Taxonomy" id="1348612"/>
    <lineage>
        <taxon>Eukaryota</taxon>
        <taxon>Fungi</taxon>
        <taxon>Fungi incertae sedis</taxon>
        <taxon>Mucoromycota</taxon>
        <taxon>Glomeromycotina</taxon>
        <taxon>Glomeromycetes</taxon>
        <taxon>Diversisporales</taxon>
        <taxon>Diversisporaceae</taxon>
        <taxon>Diversispora</taxon>
    </lineage>
</organism>
<dbReference type="Gene3D" id="1.25.40.10">
    <property type="entry name" value="Tetratricopeptide repeat domain"/>
    <property type="match status" value="1"/>
</dbReference>
<dbReference type="InterPro" id="IPR011990">
    <property type="entry name" value="TPR-like_helical_dom_sf"/>
</dbReference>
<evidence type="ECO:0000313" key="1">
    <source>
        <dbReference type="EMBL" id="RHZ89552.1"/>
    </source>
</evidence>
<dbReference type="SUPFAM" id="SSF81901">
    <property type="entry name" value="HCP-like"/>
    <property type="match status" value="1"/>
</dbReference>
<dbReference type="PANTHER" id="PTHR43628:SF1">
    <property type="entry name" value="CHITIN SYNTHASE REGULATORY FACTOR 2-RELATED"/>
    <property type="match status" value="1"/>
</dbReference>
<gene>
    <name evidence="1" type="ORF">Glove_13g42</name>
</gene>
<name>A0A397JQB7_9GLOM</name>